<dbReference type="EnsemblProtists" id="EOD37672">
    <property type="protein sequence ID" value="EOD37672"/>
    <property type="gene ID" value="EMIHUDRAFT_362023"/>
</dbReference>
<keyword evidence="3" id="KW-1185">Reference proteome</keyword>
<feature type="region of interest" description="Disordered" evidence="1">
    <location>
        <begin position="103"/>
        <end position="161"/>
    </location>
</feature>
<organism evidence="2 3">
    <name type="scientific">Emiliania huxleyi (strain CCMP1516)</name>
    <dbReference type="NCBI Taxonomy" id="280463"/>
    <lineage>
        <taxon>Eukaryota</taxon>
        <taxon>Haptista</taxon>
        <taxon>Haptophyta</taxon>
        <taxon>Prymnesiophyceae</taxon>
        <taxon>Isochrysidales</taxon>
        <taxon>Noelaerhabdaceae</taxon>
        <taxon>Emiliania</taxon>
    </lineage>
</organism>
<dbReference type="STRING" id="2903.R1DRD3"/>
<dbReference type="InterPro" id="IPR023696">
    <property type="entry name" value="Ureohydrolase_dom_sf"/>
</dbReference>
<evidence type="ECO:0000313" key="2">
    <source>
        <dbReference type="EnsemblProtists" id="EOD37672"/>
    </source>
</evidence>
<feature type="compositionally biased region" description="Low complexity" evidence="1">
    <location>
        <begin position="128"/>
        <end position="138"/>
    </location>
</feature>
<sequence length="233" mass="23508">MDLTAGGFAGMAARLRSLAGGRVVFALEGGYKPSLAAKGVLACVRVLLDDPSVGPAARLPQGEPRVDFGGIARAAHHALLETLRAHADLWPLLKGSPLANHPSLPLRLSERPSAAHSDGDGDGGGDADGPLRPGPAAATAVPSTQGAATSGGSSGGSSGSEGVQQCRSCSCRLPKGAFSASQLRRRRAGERVCKGCSGISMPKGAFHAANRGHNSIGIPAVRVSSTHDDVTDL</sequence>
<dbReference type="HOGENOM" id="CLU_1191790_0_0_1"/>
<reference evidence="2" key="2">
    <citation type="submission" date="2024-10" db="UniProtKB">
        <authorList>
            <consortium name="EnsemblProtists"/>
        </authorList>
    </citation>
    <scope>IDENTIFICATION</scope>
</reference>
<evidence type="ECO:0000256" key="1">
    <source>
        <dbReference type="SAM" id="MobiDB-lite"/>
    </source>
</evidence>
<dbReference type="SUPFAM" id="SSF52768">
    <property type="entry name" value="Arginase/deacetylase"/>
    <property type="match status" value="1"/>
</dbReference>
<dbReference type="Proteomes" id="UP000013827">
    <property type="component" value="Unassembled WGS sequence"/>
</dbReference>
<name>A0A0D3KPI7_EMIH1</name>
<dbReference type="Gene3D" id="3.40.800.20">
    <property type="entry name" value="Histone deacetylase domain"/>
    <property type="match status" value="1"/>
</dbReference>
<protein>
    <recommendedName>
        <fullName evidence="4">Histone deacetylase</fullName>
    </recommendedName>
</protein>
<dbReference type="RefSeq" id="XP_005790101.1">
    <property type="nucleotide sequence ID" value="XM_005790044.1"/>
</dbReference>
<evidence type="ECO:0008006" key="4">
    <source>
        <dbReference type="Google" id="ProtNLM"/>
    </source>
</evidence>
<evidence type="ECO:0000313" key="3">
    <source>
        <dbReference type="Proteomes" id="UP000013827"/>
    </source>
</evidence>
<dbReference type="AlphaFoldDB" id="A0A0D3KPI7"/>
<reference evidence="3" key="1">
    <citation type="journal article" date="2013" name="Nature">
        <title>Pan genome of the phytoplankton Emiliania underpins its global distribution.</title>
        <authorList>
            <person name="Read B.A."/>
            <person name="Kegel J."/>
            <person name="Klute M.J."/>
            <person name="Kuo A."/>
            <person name="Lefebvre S.C."/>
            <person name="Maumus F."/>
            <person name="Mayer C."/>
            <person name="Miller J."/>
            <person name="Monier A."/>
            <person name="Salamov A."/>
            <person name="Young J."/>
            <person name="Aguilar M."/>
            <person name="Claverie J.M."/>
            <person name="Frickenhaus S."/>
            <person name="Gonzalez K."/>
            <person name="Herman E.K."/>
            <person name="Lin Y.C."/>
            <person name="Napier J."/>
            <person name="Ogata H."/>
            <person name="Sarno A.F."/>
            <person name="Shmutz J."/>
            <person name="Schroeder D."/>
            <person name="de Vargas C."/>
            <person name="Verret F."/>
            <person name="von Dassow P."/>
            <person name="Valentin K."/>
            <person name="Van de Peer Y."/>
            <person name="Wheeler G."/>
            <person name="Dacks J.B."/>
            <person name="Delwiche C.F."/>
            <person name="Dyhrman S.T."/>
            <person name="Glockner G."/>
            <person name="John U."/>
            <person name="Richards T."/>
            <person name="Worden A.Z."/>
            <person name="Zhang X."/>
            <person name="Grigoriev I.V."/>
            <person name="Allen A.E."/>
            <person name="Bidle K."/>
            <person name="Borodovsky M."/>
            <person name="Bowler C."/>
            <person name="Brownlee C."/>
            <person name="Cock J.M."/>
            <person name="Elias M."/>
            <person name="Gladyshev V.N."/>
            <person name="Groth M."/>
            <person name="Guda C."/>
            <person name="Hadaegh A."/>
            <person name="Iglesias-Rodriguez M.D."/>
            <person name="Jenkins J."/>
            <person name="Jones B.M."/>
            <person name="Lawson T."/>
            <person name="Leese F."/>
            <person name="Lindquist E."/>
            <person name="Lobanov A."/>
            <person name="Lomsadze A."/>
            <person name="Malik S.B."/>
            <person name="Marsh M.E."/>
            <person name="Mackinder L."/>
            <person name="Mock T."/>
            <person name="Mueller-Roeber B."/>
            <person name="Pagarete A."/>
            <person name="Parker M."/>
            <person name="Probert I."/>
            <person name="Quesneville H."/>
            <person name="Raines C."/>
            <person name="Rensing S.A."/>
            <person name="Riano-Pachon D.M."/>
            <person name="Richier S."/>
            <person name="Rokitta S."/>
            <person name="Shiraiwa Y."/>
            <person name="Soanes D.M."/>
            <person name="van der Giezen M."/>
            <person name="Wahlund T.M."/>
            <person name="Williams B."/>
            <person name="Wilson W."/>
            <person name="Wolfe G."/>
            <person name="Wurch L.L."/>
        </authorList>
    </citation>
    <scope>NUCLEOTIDE SEQUENCE</scope>
</reference>
<dbReference type="GeneID" id="17282941"/>
<dbReference type="InterPro" id="IPR037138">
    <property type="entry name" value="His_deacetylse_dom_sf"/>
</dbReference>
<proteinExistence type="predicted"/>
<dbReference type="KEGG" id="ehx:EMIHUDRAFT_362023"/>
<dbReference type="PaxDb" id="2903-EOD37672"/>
<accession>A0A0D3KPI7</accession>